<keyword evidence="2 7" id="KW-0929">Antimicrobial</keyword>
<evidence type="ECO:0000256" key="7">
    <source>
        <dbReference type="RuleBase" id="RU003788"/>
    </source>
</evidence>
<dbReference type="InterPro" id="IPR033907">
    <property type="entry name" value="Endolysin_autolysin"/>
</dbReference>
<dbReference type="EMBL" id="JAUEQX010000004">
    <property type="protein sequence ID" value="MDW3775938.1"/>
    <property type="molecule type" value="Genomic_DNA"/>
</dbReference>
<evidence type="ECO:0000256" key="1">
    <source>
        <dbReference type="ARBA" id="ARBA00000632"/>
    </source>
</evidence>
<accession>A0AAW9C1L5</accession>
<dbReference type="EC" id="3.2.1.17" evidence="7"/>
<dbReference type="Gene3D" id="1.10.530.40">
    <property type="match status" value="1"/>
</dbReference>
<dbReference type="GO" id="GO:0016998">
    <property type="term" value="P:cell wall macromolecule catabolic process"/>
    <property type="evidence" value="ECO:0007669"/>
    <property type="project" value="InterPro"/>
</dbReference>
<protein>
    <recommendedName>
        <fullName evidence="7">Lysozyme</fullName>
        <ecNumber evidence="7">3.2.1.17</ecNumber>
    </recommendedName>
</protein>
<dbReference type="GeneID" id="99777614"/>
<dbReference type="AlphaFoldDB" id="A0AAW9C1L5"/>
<dbReference type="GO" id="GO:0003796">
    <property type="term" value="F:lysozyme activity"/>
    <property type="evidence" value="ECO:0007669"/>
    <property type="project" value="UniProtKB-EC"/>
</dbReference>
<dbReference type="Proteomes" id="UP001276300">
    <property type="component" value="Unassembled WGS sequence"/>
</dbReference>
<evidence type="ECO:0000256" key="4">
    <source>
        <dbReference type="ARBA" id="ARBA00022801"/>
    </source>
</evidence>
<dbReference type="InterPro" id="IPR023346">
    <property type="entry name" value="Lysozyme-like_dom_sf"/>
</dbReference>
<evidence type="ECO:0000256" key="5">
    <source>
        <dbReference type="ARBA" id="ARBA00023200"/>
    </source>
</evidence>
<sequence length="147" mass="16933">MSLSSLTPSPQGLDFIKRYQGLSLEKYQDQDGLWIIGYGHLIRDHETFAQPITRLQAESLFVQDVSYYRQVLNRCVQTPLTQNQFDALLSLAFSLGPEAIQLSSVVHSVNRREYRKALAVWRAEDQQQNSLARQRQAESALFQTDMR</sequence>
<evidence type="ECO:0000256" key="2">
    <source>
        <dbReference type="ARBA" id="ARBA00022529"/>
    </source>
</evidence>
<evidence type="ECO:0000256" key="3">
    <source>
        <dbReference type="ARBA" id="ARBA00022638"/>
    </source>
</evidence>
<dbReference type="Pfam" id="PF00959">
    <property type="entry name" value="Phage_lysozyme"/>
    <property type="match status" value="1"/>
</dbReference>
<proteinExistence type="inferred from homology"/>
<dbReference type="RefSeq" id="WP_061282636.1">
    <property type="nucleotide sequence ID" value="NZ_CALMQG010000015.1"/>
</dbReference>
<dbReference type="PANTHER" id="PTHR38107:SF3">
    <property type="entry name" value="LYSOZYME RRRD-RELATED"/>
    <property type="match status" value="1"/>
</dbReference>
<reference evidence="8" key="1">
    <citation type="journal article" date="2023" name="J Glob Antimicrob Resist">
        <title>Emergence of NDM-1 and KPC-3 carbapenemases in Kluyvera cryocrescens: Investigating genetic heterogeneity and acquisition routes of blaNDM-1 in Enterobacterales species in Portugal.</title>
        <authorList>
            <person name="Loiodice M."/>
            <person name="Ribeiro M."/>
            <person name="Peixe L."/>
            <person name="Novais A."/>
        </authorList>
    </citation>
    <scope>NUCLEOTIDE SEQUENCE</scope>
    <source>
        <strain evidence="8">K629</strain>
    </source>
</reference>
<keyword evidence="4 7" id="KW-0378">Hydrolase</keyword>
<dbReference type="InterPro" id="IPR002196">
    <property type="entry name" value="Glyco_hydro_24"/>
</dbReference>
<dbReference type="InterPro" id="IPR023347">
    <property type="entry name" value="Lysozyme_dom_sf"/>
</dbReference>
<evidence type="ECO:0000313" key="9">
    <source>
        <dbReference type="Proteomes" id="UP001276300"/>
    </source>
</evidence>
<keyword evidence="3 7" id="KW-0081">Bacteriolytic enzyme</keyword>
<dbReference type="GO" id="GO:0042742">
    <property type="term" value="P:defense response to bacterium"/>
    <property type="evidence" value="ECO:0007669"/>
    <property type="project" value="UniProtKB-KW"/>
</dbReference>
<name>A0AAW9C1L5_KLUCR</name>
<dbReference type="InterPro" id="IPR034690">
    <property type="entry name" value="Endolysin_T4_type"/>
</dbReference>
<gene>
    <name evidence="8" type="ORF">QWU01_03830</name>
</gene>
<evidence type="ECO:0000256" key="6">
    <source>
        <dbReference type="ARBA" id="ARBA00023295"/>
    </source>
</evidence>
<dbReference type="GO" id="GO:0031640">
    <property type="term" value="P:killing of cells of another organism"/>
    <property type="evidence" value="ECO:0007669"/>
    <property type="project" value="UniProtKB-KW"/>
</dbReference>
<keyword evidence="5" id="KW-1035">Host cytoplasm</keyword>
<dbReference type="HAMAP" id="MF_04110">
    <property type="entry name" value="ENDOLYSIN_T4"/>
    <property type="match status" value="1"/>
</dbReference>
<keyword evidence="6 7" id="KW-0326">Glycosidase</keyword>
<evidence type="ECO:0000313" key="8">
    <source>
        <dbReference type="EMBL" id="MDW3775938.1"/>
    </source>
</evidence>
<dbReference type="CDD" id="cd00737">
    <property type="entry name" value="lyz_endolysin_autolysin"/>
    <property type="match status" value="1"/>
</dbReference>
<dbReference type="GO" id="GO:0009253">
    <property type="term" value="P:peptidoglycan catabolic process"/>
    <property type="evidence" value="ECO:0007669"/>
    <property type="project" value="InterPro"/>
</dbReference>
<dbReference type="InterPro" id="IPR051018">
    <property type="entry name" value="Bacteriophage_GH24"/>
</dbReference>
<dbReference type="PANTHER" id="PTHR38107">
    <property type="match status" value="1"/>
</dbReference>
<comment type="catalytic activity">
    <reaction evidence="1 7">
        <text>Hydrolysis of (1-&gt;4)-beta-linkages between N-acetylmuramic acid and N-acetyl-D-glucosamine residues in a peptidoglycan and between N-acetyl-D-glucosamine residues in chitodextrins.</text>
        <dbReference type="EC" id="3.2.1.17"/>
    </reaction>
</comment>
<comment type="caution">
    <text evidence="8">The sequence shown here is derived from an EMBL/GenBank/DDBJ whole genome shotgun (WGS) entry which is preliminary data.</text>
</comment>
<organism evidence="8 9">
    <name type="scientific">Kluyvera cryocrescens</name>
    <name type="common">Kluyvera citrophila</name>
    <dbReference type="NCBI Taxonomy" id="580"/>
    <lineage>
        <taxon>Bacteria</taxon>
        <taxon>Pseudomonadati</taxon>
        <taxon>Pseudomonadota</taxon>
        <taxon>Gammaproteobacteria</taxon>
        <taxon>Enterobacterales</taxon>
        <taxon>Enterobacteriaceae</taxon>
        <taxon>Kluyvera</taxon>
    </lineage>
</organism>
<dbReference type="SUPFAM" id="SSF53955">
    <property type="entry name" value="Lysozyme-like"/>
    <property type="match status" value="1"/>
</dbReference>
<comment type="similarity">
    <text evidence="7">Belongs to the glycosyl hydrolase 24 family.</text>
</comment>